<evidence type="ECO:0000313" key="2">
    <source>
        <dbReference type="Proteomes" id="UP000193160"/>
    </source>
</evidence>
<gene>
    <name evidence="1" type="ORF">B7712_04260</name>
</gene>
<dbReference type="Proteomes" id="UP000193160">
    <property type="component" value="Unassembled WGS sequence"/>
</dbReference>
<proteinExistence type="predicted"/>
<name>A0A1X1GL21_STROR</name>
<reference evidence="1 2" key="1">
    <citation type="journal article" date="2016" name="Eur. J. Clin. Microbiol. Infect. Dis.">
        <title>Whole genome sequencing as a tool for phylogenetic analysis of clinical strains of Mitis group streptococci.</title>
        <authorList>
            <person name="Rasmussen L.H."/>
            <person name="Dargis R."/>
            <person name="Hojholt K."/>
            <person name="Christensen J.J."/>
            <person name="Skovgaard O."/>
            <person name="Justesen U.S."/>
            <person name="Rosenvinge F.S."/>
            <person name="Moser C."/>
            <person name="Lukjancenko O."/>
            <person name="Rasmussen S."/>
            <person name="Nielsen X.C."/>
        </authorList>
    </citation>
    <scope>NUCLEOTIDE SEQUENCE [LARGE SCALE GENOMIC DNA]</scope>
    <source>
        <strain evidence="1 2">B_007274_11</strain>
    </source>
</reference>
<keyword evidence="2" id="KW-1185">Reference proteome</keyword>
<dbReference type="RefSeq" id="WP_084849381.1">
    <property type="nucleotide sequence ID" value="NZ_NCUI01000025.1"/>
</dbReference>
<evidence type="ECO:0000313" key="1">
    <source>
        <dbReference type="EMBL" id="ORO71873.1"/>
    </source>
</evidence>
<sequence length="62" mass="7049">MEEKELEELAFALQIGQLVLQTAKSIIKDENLLRSNGVFAIDSHKFEIKISEVSDEQKEDLS</sequence>
<organism evidence="1 2">
    <name type="scientific">Streptococcus oralis subsp. oralis</name>
    <dbReference type="NCBI Taxonomy" id="1891914"/>
    <lineage>
        <taxon>Bacteria</taxon>
        <taxon>Bacillati</taxon>
        <taxon>Bacillota</taxon>
        <taxon>Bacilli</taxon>
        <taxon>Lactobacillales</taxon>
        <taxon>Streptococcaceae</taxon>
        <taxon>Streptococcus</taxon>
    </lineage>
</organism>
<dbReference type="AlphaFoldDB" id="A0A1X1GL21"/>
<comment type="caution">
    <text evidence="1">The sequence shown here is derived from an EMBL/GenBank/DDBJ whole genome shotgun (WGS) entry which is preliminary data.</text>
</comment>
<protein>
    <submittedName>
        <fullName evidence="1">Uncharacterized protein</fullName>
    </submittedName>
</protein>
<dbReference type="EMBL" id="NCUT01000028">
    <property type="protein sequence ID" value="ORO71873.1"/>
    <property type="molecule type" value="Genomic_DNA"/>
</dbReference>
<accession>A0A1X1GL21</accession>